<dbReference type="PATRIC" id="fig|159743.3.peg.4643"/>
<dbReference type="GO" id="GO:0003677">
    <property type="term" value="F:DNA binding"/>
    <property type="evidence" value="ECO:0007669"/>
    <property type="project" value="UniProtKB-KW"/>
</dbReference>
<dbReference type="InterPro" id="IPR036388">
    <property type="entry name" value="WH-like_DNA-bd_sf"/>
</dbReference>
<dbReference type="AlphaFoldDB" id="A0A0D7WX12"/>
<dbReference type="RefSeq" id="WP_044647946.1">
    <property type="nucleotide sequence ID" value="NZ_JTHP01000050.1"/>
</dbReference>
<evidence type="ECO:0000313" key="9">
    <source>
        <dbReference type="Proteomes" id="UP000032534"/>
    </source>
</evidence>
<keyword evidence="3" id="KW-0731">Sigma factor</keyword>
<dbReference type="SUPFAM" id="SSF88659">
    <property type="entry name" value="Sigma3 and sigma4 domains of RNA polymerase sigma factors"/>
    <property type="match status" value="1"/>
</dbReference>
<dbReference type="CDD" id="cd06171">
    <property type="entry name" value="Sigma70_r4"/>
    <property type="match status" value="1"/>
</dbReference>
<protein>
    <submittedName>
        <fullName evidence="8">DNA-directed RNA polymerase subunit sigma</fullName>
    </submittedName>
</protein>
<keyword evidence="8" id="KW-0240">DNA-directed RNA polymerase</keyword>
<gene>
    <name evidence="8" type="ORF">QD47_20900</name>
</gene>
<reference evidence="8 9" key="1">
    <citation type="submission" date="2014-11" db="EMBL/GenBank/DDBJ databases">
        <title>Draft Genome Sequences of Paenibacillus polymyxa NRRL B-30509 and Paenibacillus terrae NRRL B-30644, Strains from a Poultry Environment that Produce Tridecaptin A and Paenicidins.</title>
        <authorList>
            <person name="van Belkum M.J."/>
            <person name="Lohans C.T."/>
            <person name="Vederas J.C."/>
        </authorList>
    </citation>
    <scope>NUCLEOTIDE SEQUENCE [LARGE SCALE GENOMIC DNA]</scope>
    <source>
        <strain evidence="8 9">NRRL B-30644</strain>
    </source>
</reference>
<dbReference type="Gene3D" id="1.10.1740.10">
    <property type="match status" value="1"/>
</dbReference>
<organism evidence="8 9">
    <name type="scientific">Paenibacillus terrae</name>
    <dbReference type="NCBI Taxonomy" id="159743"/>
    <lineage>
        <taxon>Bacteria</taxon>
        <taxon>Bacillati</taxon>
        <taxon>Bacillota</taxon>
        <taxon>Bacilli</taxon>
        <taxon>Bacillales</taxon>
        <taxon>Paenibacillaceae</taxon>
        <taxon>Paenibacillus</taxon>
    </lineage>
</organism>
<evidence type="ECO:0000256" key="2">
    <source>
        <dbReference type="ARBA" id="ARBA00023015"/>
    </source>
</evidence>
<dbReference type="PANTHER" id="PTHR43133">
    <property type="entry name" value="RNA POLYMERASE ECF-TYPE SIGMA FACTO"/>
    <property type="match status" value="1"/>
</dbReference>
<dbReference type="GO" id="GO:0000428">
    <property type="term" value="C:DNA-directed RNA polymerase complex"/>
    <property type="evidence" value="ECO:0007669"/>
    <property type="project" value="UniProtKB-KW"/>
</dbReference>
<dbReference type="Proteomes" id="UP000032534">
    <property type="component" value="Unassembled WGS sequence"/>
</dbReference>
<feature type="domain" description="RNA polymerase sigma factor 70 region 4 type 2" evidence="7">
    <location>
        <begin position="111"/>
        <end position="152"/>
    </location>
</feature>
<dbReference type="InterPro" id="IPR014284">
    <property type="entry name" value="RNA_pol_sigma-70_dom"/>
</dbReference>
<dbReference type="InterPro" id="IPR013324">
    <property type="entry name" value="RNA_pol_sigma_r3/r4-like"/>
</dbReference>
<proteinExistence type="inferred from homology"/>
<feature type="domain" description="RNA polymerase sigma-70 region 2" evidence="6">
    <location>
        <begin position="9"/>
        <end position="75"/>
    </location>
</feature>
<dbReference type="InterPro" id="IPR039425">
    <property type="entry name" value="RNA_pol_sigma-70-like"/>
</dbReference>
<dbReference type="InterPro" id="IPR013325">
    <property type="entry name" value="RNA_pol_sigma_r2"/>
</dbReference>
<sequence>MDIKDLEDLYLSCKSELLGYLLRILHDKQDAEDLLHECFIRFIRASPDLPQDRIRFYLLRIARNLAIDIIRKRKRMGGYTSCRELLSYHWDKLDFEIQEEVNRILLMVSNAEQRTVLELRLVQGYSIKETAEILNKSEGSVKSTLYRASKRIKMRYIS</sequence>
<dbReference type="GO" id="GO:0016987">
    <property type="term" value="F:sigma factor activity"/>
    <property type="evidence" value="ECO:0007669"/>
    <property type="project" value="UniProtKB-KW"/>
</dbReference>
<comment type="similarity">
    <text evidence="1">Belongs to the sigma-70 factor family. ECF subfamily.</text>
</comment>
<dbReference type="Pfam" id="PF08281">
    <property type="entry name" value="Sigma70_r4_2"/>
    <property type="match status" value="1"/>
</dbReference>
<evidence type="ECO:0000256" key="3">
    <source>
        <dbReference type="ARBA" id="ARBA00023082"/>
    </source>
</evidence>
<accession>A0A0D7WX12</accession>
<name>A0A0D7WX12_9BACL</name>
<dbReference type="PANTHER" id="PTHR43133:SF8">
    <property type="entry name" value="RNA POLYMERASE SIGMA FACTOR HI_1459-RELATED"/>
    <property type="match status" value="1"/>
</dbReference>
<comment type="caution">
    <text evidence="8">The sequence shown here is derived from an EMBL/GenBank/DDBJ whole genome shotgun (WGS) entry which is preliminary data.</text>
</comment>
<evidence type="ECO:0000259" key="7">
    <source>
        <dbReference type="Pfam" id="PF08281"/>
    </source>
</evidence>
<evidence type="ECO:0000313" key="8">
    <source>
        <dbReference type="EMBL" id="KJD43725.1"/>
    </source>
</evidence>
<keyword evidence="5" id="KW-0804">Transcription</keyword>
<dbReference type="EMBL" id="JTHP01000050">
    <property type="protein sequence ID" value="KJD43725.1"/>
    <property type="molecule type" value="Genomic_DNA"/>
</dbReference>
<dbReference type="InterPro" id="IPR013249">
    <property type="entry name" value="RNA_pol_sigma70_r4_t2"/>
</dbReference>
<keyword evidence="9" id="KW-1185">Reference proteome</keyword>
<dbReference type="SUPFAM" id="SSF88946">
    <property type="entry name" value="Sigma2 domain of RNA polymerase sigma factors"/>
    <property type="match status" value="1"/>
</dbReference>
<evidence type="ECO:0000256" key="4">
    <source>
        <dbReference type="ARBA" id="ARBA00023125"/>
    </source>
</evidence>
<dbReference type="InterPro" id="IPR007627">
    <property type="entry name" value="RNA_pol_sigma70_r2"/>
</dbReference>
<evidence type="ECO:0000259" key="6">
    <source>
        <dbReference type="Pfam" id="PF04542"/>
    </source>
</evidence>
<keyword evidence="4" id="KW-0238">DNA-binding</keyword>
<dbReference type="GO" id="GO:0006352">
    <property type="term" value="P:DNA-templated transcription initiation"/>
    <property type="evidence" value="ECO:0007669"/>
    <property type="project" value="InterPro"/>
</dbReference>
<evidence type="ECO:0000256" key="5">
    <source>
        <dbReference type="ARBA" id="ARBA00023163"/>
    </source>
</evidence>
<dbReference type="Gene3D" id="1.10.10.10">
    <property type="entry name" value="Winged helix-like DNA-binding domain superfamily/Winged helix DNA-binding domain"/>
    <property type="match status" value="1"/>
</dbReference>
<evidence type="ECO:0000256" key="1">
    <source>
        <dbReference type="ARBA" id="ARBA00010641"/>
    </source>
</evidence>
<dbReference type="OrthoDB" id="2470848at2"/>
<keyword evidence="2" id="KW-0805">Transcription regulation</keyword>
<dbReference type="NCBIfam" id="TIGR02937">
    <property type="entry name" value="sigma70-ECF"/>
    <property type="match status" value="1"/>
</dbReference>
<dbReference type="Pfam" id="PF04542">
    <property type="entry name" value="Sigma70_r2"/>
    <property type="match status" value="1"/>
</dbReference>